<dbReference type="EMBL" id="CP074133">
    <property type="protein sequence ID" value="QUX20592.1"/>
    <property type="molecule type" value="Genomic_DNA"/>
</dbReference>
<evidence type="ECO:0008006" key="3">
    <source>
        <dbReference type="Google" id="ProtNLM"/>
    </source>
</evidence>
<dbReference type="Proteomes" id="UP000676079">
    <property type="component" value="Chromosome"/>
</dbReference>
<proteinExistence type="predicted"/>
<sequence>MTRTCEAMNKAALVASDTGQPDLAEALCWQQYDVFASAGPLTAKTALLALQPLVNLGRLAIRTGHPTAAHTVFESLLTATTPGQPAQVQGRTCPVADLVTSPSERTELRRFLWAVMLADGTRALCVADRWQDAVEHLHRYNGIGTRLLDGRQVAVLAALHRQDPDAARILLEGTVCNEPWEQAVAACLTAASARVAGHDPADAVTAMARHLIELPPTPGGAVFAARAGVLACELAPGHRALVSHVIDTVMGSNDANAATAVLGSPVVGEELSLRQRQTLRERVRQAELVRADQPASLTEELTVICDQAATHLVCRLKHAYPHLTP</sequence>
<organism evidence="1 2">
    <name type="scientific">Nocardiopsis changdeensis</name>
    <dbReference type="NCBI Taxonomy" id="2831969"/>
    <lineage>
        <taxon>Bacteria</taxon>
        <taxon>Bacillati</taxon>
        <taxon>Actinomycetota</taxon>
        <taxon>Actinomycetes</taxon>
        <taxon>Streptosporangiales</taxon>
        <taxon>Nocardiopsidaceae</taxon>
        <taxon>Nocardiopsis</taxon>
    </lineage>
</organism>
<evidence type="ECO:0000313" key="1">
    <source>
        <dbReference type="EMBL" id="QUX20592.1"/>
    </source>
</evidence>
<accession>A0ABX8BEY6</accession>
<protein>
    <recommendedName>
        <fullName evidence="3">XRE family transcriptional regulator</fullName>
    </recommendedName>
</protein>
<gene>
    <name evidence="1" type="ORF">KGD84_18985</name>
</gene>
<name>A0ABX8BEY6_9ACTN</name>
<dbReference type="RefSeq" id="WP_220561788.1">
    <property type="nucleotide sequence ID" value="NZ_CP074133.1"/>
</dbReference>
<evidence type="ECO:0000313" key="2">
    <source>
        <dbReference type="Proteomes" id="UP000676079"/>
    </source>
</evidence>
<keyword evidence="2" id="KW-1185">Reference proteome</keyword>
<reference evidence="1 2" key="1">
    <citation type="submission" date="2021-05" db="EMBL/GenBank/DDBJ databases">
        <title>Direct Submission.</title>
        <authorList>
            <person name="Li K."/>
            <person name="Gao J."/>
        </authorList>
    </citation>
    <scope>NUCLEOTIDE SEQUENCE [LARGE SCALE GENOMIC DNA]</scope>
    <source>
        <strain evidence="1 2">Mg02</strain>
    </source>
</reference>